<accession>A0ACB8BEP7</accession>
<dbReference type="EMBL" id="MU266460">
    <property type="protein sequence ID" value="KAH7923183.1"/>
    <property type="molecule type" value="Genomic_DNA"/>
</dbReference>
<gene>
    <name evidence="1" type="ORF">BV22DRAFT_1130841</name>
</gene>
<evidence type="ECO:0000313" key="2">
    <source>
        <dbReference type="Proteomes" id="UP000790709"/>
    </source>
</evidence>
<sequence>MARVTPPPIPMHRQYSYSLTAYAGPAFSAHSKEYKGTFMINTHYCHTFDKTLNDNLRSWKMDPDGLSDAKDWAFAFFLNPDCKGKQLGKTLRGANKNEHAPPNMLNSSSVKVAYTGPFAVYYV</sequence>
<dbReference type="Proteomes" id="UP000790709">
    <property type="component" value="Unassembled WGS sequence"/>
</dbReference>
<reference evidence="1" key="1">
    <citation type="journal article" date="2021" name="New Phytol.">
        <title>Evolutionary innovations through gain and loss of genes in the ectomycorrhizal Boletales.</title>
        <authorList>
            <person name="Wu G."/>
            <person name="Miyauchi S."/>
            <person name="Morin E."/>
            <person name="Kuo A."/>
            <person name="Drula E."/>
            <person name="Varga T."/>
            <person name="Kohler A."/>
            <person name="Feng B."/>
            <person name="Cao Y."/>
            <person name="Lipzen A."/>
            <person name="Daum C."/>
            <person name="Hundley H."/>
            <person name="Pangilinan J."/>
            <person name="Johnson J."/>
            <person name="Barry K."/>
            <person name="LaButti K."/>
            <person name="Ng V."/>
            <person name="Ahrendt S."/>
            <person name="Min B."/>
            <person name="Choi I.G."/>
            <person name="Park H."/>
            <person name="Plett J.M."/>
            <person name="Magnuson J."/>
            <person name="Spatafora J.W."/>
            <person name="Nagy L.G."/>
            <person name="Henrissat B."/>
            <person name="Grigoriev I.V."/>
            <person name="Yang Z.L."/>
            <person name="Xu J."/>
            <person name="Martin F.M."/>
        </authorList>
    </citation>
    <scope>NUCLEOTIDE SEQUENCE</scope>
    <source>
        <strain evidence="1">KUC20120723A-06</strain>
    </source>
</reference>
<organism evidence="1 2">
    <name type="scientific">Leucogyrophana mollusca</name>
    <dbReference type="NCBI Taxonomy" id="85980"/>
    <lineage>
        <taxon>Eukaryota</taxon>
        <taxon>Fungi</taxon>
        <taxon>Dikarya</taxon>
        <taxon>Basidiomycota</taxon>
        <taxon>Agaricomycotina</taxon>
        <taxon>Agaricomycetes</taxon>
        <taxon>Agaricomycetidae</taxon>
        <taxon>Boletales</taxon>
        <taxon>Boletales incertae sedis</taxon>
        <taxon>Leucogyrophana</taxon>
    </lineage>
</organism>
<protein>
    <submittedName>
        <fullName evidence="1">Uncharacterized protein</fullName>
    </submittedName>
</protein>
<comment type="caution">
    <text evidence="1">The sequence shown here is derived from an EMBL/GenBank/DDBJ whole genome shotgun (WGS) entry which is preliminary data.</text>
</comment>
<proteinExistence type="predicted"/>
<evidence type="ECO:0000313" key="1">
    <source>
        <dbReference type="EMBL" id="KAH7923183.1"/>
    </source>
</evidence>
<name>A0ACB8BEP7_9AGAM</name>
<keyword evidence="2" id="KW-1185">Reference proteome</keyword>